<gene>
    <name evidence="1" type="ORF">ASZ90_008448</name>
</gene>
<comment type="caution">
    <text evidence="1">The sequence shown here is derived from an EMBL/GenBank/DDBJ whole genome shotgun (WGS) entry which is preliminary data.</text>
</comment>
<name>A0A0W8FLM3_9ZZZZ</name>
<protein>
    <submittedName>
        <fullName evidence="1">Uncharacterized protein</fullName>
    </submittedName>
</protein>
<organism evidence="1">
    <name type="scientific">hydrocarbon metagenome</name>
    <dbReference type="NCBI Taxonomy" id="938273"/>
    <lineage>
        <taxon>unclassified sequences</taxon>
        <taxon>metagenomes</taxon>
        <taxon>ecological metagenomes</taxon>
    </lineage>
</organism>
<proteinExistence type="predicted"/>
<dbReference type="AlphaFoldDB" id="A0A0W8FLM3"/>
<dbReference type="EMBL" id="LNQE01001021">
    <property type="protein sequence ID" value="KUG21791.1"/>
    <property type="molecule type" value="Genomic_DNA"/>
</dbReference>
<sequence length="40" mass="4714">MRKICHTAYCGYIITIHRHSSTLILAFMEQILLDIDEHLL</sequence>
<evidence type="ECO:0000313" key="1">
    <source>
        <dbReference type="EMBL" id="KUG21791.1"/>
    </source>
</evidence>
<accession>A0A0W8FLM3</accession>
<reference evidence="1" key="1">
    <citation type="journal article" date="2015" name="Proc. Natl. Acad. Sci. U.S.A.">
        <title>Networks of energetic and metabolic interactions define dynamics in microbial communities.</title>
        <authorList>
            <person name="Embree M."/>
            <person name="Liu J.K."/>
            <person name="Al-Bassam M.M."/>
            <person name="Zengler K."/>
        </authorList>
    </citation>
    <scope>NUCLEOTIDE SEQUENCE</scope>
</reference>